<feature type="compositionally biased region" description="Low complexity" evidence="1">
    <location>
        <begin position="165"/>
        <end position="174"/>
    </location>
</feature>
<dbReference type="AlphaFoldDB" id="A0A2R5G262"/>
<feature type="region of interest" description="Disordered" evidence="1">
    <location>
        <begin position="415"/>
        <end position="434"/>
    </location>
</feature>
<feature type="compositionally biased region" description="Low complexity" evidence="1">
    <location>
        <begin position="187"/>
        <end position="205"/>
    </location>
</feature>
<dbReference type="PANTHER" id="PTHR13618">
    <property type="entry name" value="LEUCINE ZIPPER CONTAINING TRANSCRIPTION FACTOR LZF1"/>
    <property type="match status" value="1"/>
</dbReference>
<comment type="caution">
    <text evidence="2">The sequence shown here is derived from an EMBL/GenBank/DDBJ whole genome shotgun (WGS) entry which is preliminary data.</text>
</comment>
<feature type="region of interest" description="Disordered" evidence="1">
    <location>
        <begin position="78"/>
        <end position="128"/>
    </location>
</feature>
<evidence type="ECO:0000313" key="2">
    <source>
        <dbReference type="EMBL" id="GBG24625.1"/>
    </source>
</evidence>
<feature type="compositionally biased region" description="Low complexity" evidence="1">
    <location>
        <begin position="107"/>
        <end position="119"/>
    </location>
</feature>
<name>A0A2R5G262_9STRA</name>
<feature type="compositionally biased region" description="Polar residues" evidence="1">
    <location>
        <begin position="84"/>
        <end position="106"/>
    </location>
</feature>
<feature type="region of interest" description="Disordered" evidence="1">
    <location>
        <begin position="1"/>
        <end position="29"/>
    </location>
</feature>
<sequence length="628" mass="67985">MPRPEASGGRAESMVLPDDEEGEDASDEEARLAAALTEKEKMAFRAVRSRLVREELPYTLNKIIKLLQQIMMEIDPATGGAQDSARNGTATPPILHTSSLGGTTAYNNNNNNNNNNNANESATSNGVNGRRTSLLRKEENFLQSSAASTASGPAVFGGSPGNSVSAGAAAGNGAEPRSAHDRLPTMSSARSTGSGASGTSSRAARLPSPLQILRNRPSSRASSRMTVQTPVGAASAIEPPVTATNTKLATQVQMQQAQVASRFANPEGGLHMSHKHTKSSGLAQAQGQAGASPMSMNNGLRNLTRKGFHVGLGGATSSAAPSVSYSTSSSTWMDVSLLMDGYYVRHADIDLRLHRPSRSIVSRRPGFVASGSHHHFHTQLHQPHHPWMLDQVYEVYNQARMQVEKLEGFLETLHTGEGGDMEGASPPPASEMPSEQQTLDAQHCLHDLVVALTEARNVMTNPSPKTFPQVLRPADTRGGCEFKPCPPQEILIDFSVHLNDLIVTAYELSYFAQGNSKETSVLADSWVQTCDYTNKVFRFSDPSRTVQVVDQVQVHFKVHSLKWVMESIYEAYNTAIRMLRKLESLNKHDMALKFNGGPAAEAEARRIQDEMKKFGSIPALKYSNWITG</sequence>
<feature type="compositionally biased region" description="Low complexity" evidence="1">
    <location>
        <begin position="279"/>
        <end position="292"/>
    </location>
</feature>
<dbReference type="Proteomes" id="UP000241890">
    <property type="component" value="Unassembled WGS sequence"/>
</dbReference>
<feature type="region of interest" description="Disordered" evidence="1">
    <location>
        <begin position="165"/>
        <end position="227"/>
    </location>
</feature>
<reference evidence="2 3" key="1">
    <citation type="submission" date="2017-12" db="EMBL/GenBank/DDBJ databases">
        <title>Sequencing, de novo assembly and annotation of complete genome of a new Thraustochytrid species, strain FCC1311.</title>
        <authorList>
            <person name="Sedici K."/>
            <person name="Godart F."/>
            <person name="Aiese Cigliano R."/>
            <person name="Sanseverino W."/>
            <person name="Barakat M."/>
            <person name="Ortet P."/>
            <person name="Marechal E."/>
            <person name="Cagnac O."/>
            <person name="Amato A."/>
        </authorList>
    </citation>
    <scope>NUCLEOTIDE SEQUENCE [LARGE SCALE GENOMIC DNA]</scope>
</reference>
<feature type="region of interest" description="Disordered" evidence="1">
    <location>
        <begin position="268"/>
        <end position="301"/>
    </location>
</feature>
<evidence type="ECO:0000313" key="3">
    <source>
        <dbReference type="Proteomes" id="UP000241890"/>
    </source>
</evidence>
<dbReference type="GO" id="GO:0043291">
    <property type="term" value="C:RAVE complex"/>
    <property type="evidence" value="ECO:0007669"/>
    <property type="project" value="TreeGrafter"/>
</dbReference>
<keyword evidence="3" id="KW-1185">Reference proteome</keyword>
<dbReference type="InterPro" id="IPR028241">
    <property type="entry name" value="RAVE2/Rogdi"/>
</dbReference>
<evidence type="ECO:0000256" key="1">
    <source>
        <dbReference type="SAM" id="MobiDB-lite"/>
    </source>
</evidence>
<accession>A0A2R5G262</accession>
<protein>
    <submittedName>
        <fullName evidence="2">Protein rogdi-like</fullName>
    </submittedName>
</protein>
<proteinExistence type="predicted"/>
<dbReference type="Pfam" id="PF10259">
    <property type="entry name" value="Rogdi_lz"/>
    <property type="match status" value="1"/>
</dbReference>
<dbReference type="EMBL" id="BEYU01000007">
    <property type="protein sequence ID" value="GBG24625.1"/>
    <property type="molecule type" value="Genomic_DNA"/>
</dbReference>
<organism evidence="2 3">
    <name type="scientific">Hondaea fermentalgiana</name>
    <dbReference type="NCBI Taxonomy" id="2315210"/>
    <lineage>
        <taxon>Eukaryota</taxon>
        <taxon>Sar</taxon>
        <taxon>Stramenopiles</taxon>
        <taxon>Bigyra</taxon>
        <taxon>Labyrinthulomycetes</taxon>
        <taxon>Thraustochytrida</taxon>
        <taxon>Thraustochytriidae</taxon>
        <taxon>Hondaea</taxon>
    </lineage>
</organism>
<dbReference type="InParanoid" id="A0A2R5G262"/>
<dbReference type="PANTHER" id="PTHR13618:SF1">
    <property type="entry name" value="PROTEIN ROGDI HOMOLOG"/>
    <property type="match status" value="1"/>
</dbReference>
<gene>
    <name evidence="2" type="ORF">FCC1311_008442</name>
</gene>
<feature type="compositionally biased region" description="Acidic residues" evidence="1">
    <location>
        <begin position="17"/>
        <end position="27"/>
    </location>
</feature>
<feature type="compositionally biased region" description="Polar residues" evidence="1">
    <location>
        <begin position="216"/>
        <end position="227"/>
    </location>
</feature>